<name>A0ABY5PM39_9ACTN</name>
<accession>A0ABY5PM39</accession>
<dbReference type="Pfam" id="PF13393">
    <property type="entry name" value="tRNA-synt_His"/>
    <property type="match status" value="1"/>
</dbReference>
<dbReference type="InterPro" id="IPR006195">
    <property type="entry name" value="aa-tRNA-synth_II"/>
</dbReference>
<evidence type="ECO:0000313" key="4">
    <source>
        <dbReference type="Proteomes" id="UP001058860"/>
    </source>
</evidence>
<organism evidence="3 4">
    <name type="scientific">Svornostia abyssi</name>
    <dbReference type="NCBI Taxonomy" id="2898438"/>
    <lineage>
        <taxon>Bacteria</taxon>
        <taxon>Bacillati</taxon>
        <taxon>Actinomycetota</taxon>
        <taxon>Thermoleophilia</taxon>
        <taxon>Solirubrobacterales</taxon>
        <taxon>Baekduiaceae</taxon>
        <taxon>Svornostia</taxon>
    </lineage>
</organism>
<dbReference type="InterPro" id="IPR041715">
    <property type="entry name" value="HisRS-like_core"/>
</dbReference>
<dbReference type="Gene3D" id="3.30.930.10">
    <property type="entry name" value="Bira Bifunctional Protein, Domain 2"/>
    <property type="match status" value="1"/>
</dbReference>
<dbReference type="PROSITE" id="PS50862">
    <property type="entry name" value="AA_TRNA_LIGASE_II"/>
    <property type="match status" value="1"/>
</dbReference>
<feature type="domain" description="Aminoacyl-transfer RNA synthetases class-II family profile" evidence="2">
    <location>
        <begin position="1"/>
        <end position="340"/>
    </location>
</feature>
<dbReference type="PIRSF" id="PIRSF001549">
    <property type="entry name" value="His-tRNA_synth"/>
    <property type="match status" value="1"/>
</dbReference>
<keyword evidence="3" id="KW-0436">Ligase</keyword>
<dbReference type="PANTHER" id="PTHR11476">
    <property type="entry name" value="HISTIDYL-TRNA SYNTHETASE"/>
    <property type="match status" value="1"/>
</dbReference>
<dbReference type="GO" id="GO:0016874">
    <property type="term" value="F:ligase activity"/>
    <property type="evidence" value="ECO:0007669"/>
    <property type="project" value="UniProtKB-KW"/>
</dbReference>
<keyword evidence="4" id="KW-1185">Reference proteome</keyword>
<reference evidence="4" key="1">
    <citation type="submission" date="2021-11" db="EMBL/GenBank/DDBJ databases">
        <title>Cultivation dependent microbiological survey of springs from the worlds oldest radium mine currently devoted to the extraction of radon-saturated water.</title>
        <authorList>
            <person name="Kapinusova G."/>
            <person name="Smrhova T."/>
            <person name="Strejcek M."/>
            <person name="Suman J."/>
            <person name="Jani K."/>
            <person name="Pajer P."/>
            <person name="Uhlik O."/>
        </authorList>
    </citation>
    <scope>NUCLEOTIDE SEQUENCE [LARGE SCALE GENOMIC DNA]</scope>
    <source>
        <strain evidence="4">J379</strain>
    </source>
</reference>
<evidence type="ECO:0000256" key="1">
    <source>
        <dbReference type="ARBA" id="ARBA00008226"/>
    </source>
</evidence>
<dbReference type="CDD" id="cd00773">
    <property type="entry name" value="HisRS-like_core"/>
    <property type="match status" value="1"/>
</dbReference>
<dbReference type="SUPFAM" id="SSF55681">
    <property type="entry name" value="Class II aaRS and biotin synthetases"/>
    <property type="match status" value="1"/>
</dbReference>
<evidence type="ECO:0000259" key="2">
    <source>
        <dbReference type="PROSITE" id="PS50862"/>
    </source>
</evidence>
<comment type="similarity">
    <text evidence="1">Belongs to the class-II aminoacyl-tRNA synthetase family.</text>
</comment>
<dbReference type="InterPro" id="IPR045864">
    <property type="entry name" value="aa-tRNA-synth_II/BPL/LPL"/>
</dbReference>
<dbReference type="PANTHER" id="PTHR11476:SF7">
    <property type="entry name" value="HISTIDINE--TRNA LIGASE"/>
    <property type="match status" value="1"/>
</dbReference>
<dbReference type="Proteomes" id="UP001058860">
    <property type="component" value="Chromosome"/>
</dbReference>
<dbReference type="EMBL" id="CP088295">
    <property type="protein sequence ID" value="UUY05717.1"/>
    <property type="molecule type" value="Genomic_DNA"/>
</dbReference>
<sequence length="401" mass="43847">MRREALLRTIRGVYAEHGFTEIATPVVEPIERLRDSDGGENVGMIFEIQRRGIGLDELRSAASPHDLNDLGLRYDLTVPLARFYATEHSRLPHVARLIQIGPVWRAEKPQKGRYRQFTQCDIDTIGEPGTLAEVELIVATLRALKAIGIADAVVRLNDRRLLIGLLQSCGISPDLFPPTLVIIDKLDKVGVEGVGLQLERLGIGQAARTLTQHLARFTESPGDVERFLETIGPAAEVPVAAVADHEAIMSSVEDLGYGASVRFDPSLVRGLGYYTGPIFEIEHEASGKSVGGGGRYDGMIGRFLKRDVPACGFSLGFDRVLEIAPESVGQADKRLALIYPRDAATSAVLRRQAVLIDQGFQVTLMPRAKNMKRVFGEARALGLSSYTLLDRSEISELPVDS</sequence>
<protein>
    <submittedName>
        <fullName evidence="3">Histidine--tRNA ligase</fullName>
    </submittedName>
</protein>
<proteinExistence type="inferred from homology"/>
<evidence type="ECO:0000313" key="3">
    <source>
        <dbReference type="EMBL" id="UUY05717.1"/>
    </source>
</evidence>
<gene>
    <name evidence="3" type="ORF">LRS13_09410</name>
</gene>
<dbReference type="InterPro" id="IPR004516">
    <property type="entry name" value="HisRS/HisZ"/>
</dbReference>